<gene>
    <name evidence="2" type="ORF">Tco_1017482</name>
</gene>
<reference evidence="2" key="1">
    <citation type="journal article" date="2022" name="Int. J. Mol. Sci.">
        <title>Draft Genome of Tanacetum Coccineum: Genomic Comparison of Closely Related Tanacetum-Family Plants.</title>
        <authorList>
            <person name="Yamashiro T."/>
            <person name="Shiraishi A."/>
            <person name="Nakayama K."/>
            <person name="Satake H."/>
        </authorList>
    </citation>
    <scope>NUCLEOTIDE SEQUENCE</scope>
</reference>
<proteinExistence type="predicted"/>
<organism evidence="2 3">
    <name type="scientific">Tanacetum coccineum</name>
    <dbReference type="NCBI Taxonomy" id="301880"/>
    <lineage>
        <taxon>Eukaryota</taxon>
        <taxon>Viridiplantae</taxon>
        <taxon>Streptophyta</taxon>
        <taxon>Embryophyta</taxon>
        <taxon>Tracheophyta</taxon>
        <taxon>Spermatophyta</taxon>
        <taxon>Magnoliopsida</taxon>
        <taxon>eudicotyledons</taxon>
        <taxon>Gunneridae</taxon>
        <taxon>Pentapetalae</taxon>
        <taxon>asterids</taxon>
        <taxon>campanulids</taxon>
        <taxon>Asterales</taxon>
        <taxon>Asteraceae</taxon>
        <taxon>Asteroideae</taxon>
        <taxon>Anthemideae</taxon>
        <taxon>Anthemidinae</taxon>
        <taxon>Tanacetum</taxon>
    </lineage>
</organism>
<evidence type="ECO:0000256" key="1">
    <source>
        <dbReference type="SAM" id="MobiDB-lite"/>
    </source>
</evidence>
<sequence>MESSFIIESVGDNSRAAETLADSNLVSDVVQAMKGDVETTILDELRALLPSPDAPTRGGGRGGCEGGDPEGVDLSNHVPKTSPVPLINSCDLHEPGRIYL</sequence>
<evidence type="ECO:0000313" key="3">
    <source>
        <dbReference type="Proteomes" id="UP001151760"/>
    </source>
</evidence>
<evidence type="ECO:0000313" key="2">
    <source>
        <dbReference type="EMBL" id="GJT66002.1"/>
    </source>
</evidence>
<protein>
    <submittedName>
        <fullName evidence="2">Uncharacterized protein</fullName>
    </submittedName>
</protein>
<dbReference type="Proteomes" id="UP001151760">
    <property type="component" value="Unassembled WGS sequence"/>
</dbReference>
<feature type="region of interest" description="Disordered" evidence="1">
    <location>
        <begin position="49"/>
        <end position="88"/>
    </location>
</feature>
<name>A0ABQ5FRL7_9ASTR</name>
<comment type="caution">
    <text evidence="2">The sequence shown here is derived from an EMBL/GenBank/DDBJ whole genome shotgun (WGS) entry which is preliminary data.</text>
</comment>
<feature type="compositionally biased region" description="Gly residues" evidence="1">
    <location>
        <begin position="57"/>
        <end position="66"/>
    </location>
</feature>
<keyword evidence="3" id="KW-1185">Reference proteome</keyword>
<dbReference type="EMBL" id="BQNB010017678">
    <property type="protein sequence ID" value="GJT66002.1"/>
    <property type="molecule type" value="Genomic_DNA"/>
</dbReference>
<reference evidence="2" key="2">
    <citation type="submission" date="2022-01" db="EMBL/GenBank/DDBJ databases">
        <authorList>
            <person name="Yamashiro T."/>
            <person name="Shiraishi A."/>
            <person name="Satake H."/>
            <person name="Nakayama K."/>
        </authorList>
    </citation>
    <scope>NUCLEOTIDE SEQUENCE</scope>
</reference>
<accession>A0ABQ5FRL7</accession>